<dbReference type="SUPFAM" id="SSF53335">
    <property type="entry name" value="S-adenosyl-L-methionine-dependent methyltransferases"/>
    <property type="match status" value="1"/>
</dbReference>
<proteinExistence type="predicted"/>
<dbReference type="InterPro" id="IPR002052">
    <property type="entry name" value="DNA_methylase_N6_adenine_CS"/>
</dbReference>
<evidence type="ECO:0000256" key="4">
    <source>
        <dbReference type="ARBA" id="ARBA00022691"/>
    </source>
</evidence>
<gene>
    <name evidence="7" type="ORF">S12H4_31069</name>
</gene>
<dbReference type="InterPro" id="IPR029063">
    <property type="entry name" value="SAM-dependent_MTases_sf"/>
</dbReference>
<dbReference type="GO" id="GO:0006304">
    <property type="term" value="P:DNA modification"/>
    <property type="evidence" value="ECO:0007669"/>
    <property type="project" value="InterPro"/>
</dbReference>
<evidence type="ECO:0000256" key="1">
    <source>
        <dbReference type="ARBA" id="ARBA00011900"/>
    </source>
</evidence>
<keyword evidence="4" id="KW-0949">S-adenosyl-L-methionine</keyword>
<comment type="catalytic activity">
    <reaction evidence="5">
        <text>a 2'-deoxyadenosine in DNA + S-adenosyl-L-methionine = an N(6)-methyl-2'-deoxyadenosine in DNA + S-adenosyl-L-homocysteine + H(+)</text>
        <dbReference type="Rhea" id="RHEA:15197"/>
        <dbReference type="Rhea" id="RHEA-COMP:12418"/>
        <dbReference type="Rhea" id="RHEA-COMP:12419"/>
        <dbReference type="ChEBI" id="CHEBI:15378"/>
        <dbReference type="ChEBI" id="CHEBI:57856"/>
        <dbReference type="ChEBI" id="CHEBI:59789"/>
        <dbReference type="ChEBI" id="CHEBI:90615"/>
        <dbReference type="ChEBI" id="CHEBI:90616"/>
        <dbReference type="EC" id="2.1.1.72"/>
    </reaction>
</comment>
<dbReference type="EC" id="2.1.1.72" evidence="1"/>
<dbReference type="InterPro" id="IPR011639">
    <property type="entry name" value="MethylTrfase_TaqI-like_dom"/>
</dbReference>
<dbReference type="InterPro" id="IPR050953">
    <property type="entry name" value="N4_N6_ade-DNA_methylase"/>
</dbReference>
<dbReference type="AlphaFoldDB" id="X1SPK8"/>
<feature type="domain" description="Type II methyltransferase M.TaqI-like" evidence="6">
    <location>
        <begin position="17"/>
        <end position="272"/>
    </location>
</feature>
<keyword evidence="2" id="KW-0489">Methyltransferase</keyword>
<evidence type="ECO:0000259" key="6">
    <source>
        <dbReference type="Pfam" id="PF07669"/>
    </source>
</evidence>
<evidence type="ECO:0000256" key="3">
    <source>
        <dbReference type="ARBA" id="ARBA00022679"/>
    </source>
</evidence>
<evidence type="ECO:0000256" key="2">
    <source>
        <dbReference type="ARBA" id="ARBA00022603"/>
    </source>
</evidence>
<dbReference type="GO" id="GO:0032259">
    <property type="term" value="P:methylation"/>
    <property type="evidence" value="ECO:0007669"/>
    <property type="project" value="UniProtKB-KW"/>
</dbReference>
<dbReference type="EMBL" id="BARW01018099">
    <property type="protein sequence ID" value="GAI94977.1"/>
    <property type="molecule type" value="Genomic_DNA"/>
</dbReference>
<dbReference type="Gene3D" id="3.40.50.150">
    <property type="entry name" value="Vaccinia Virus protein VP39"/>
    <property type="match status" value="1"/>
</dbReference>
<accession>X1SPK8</accession>
<comment type="caution">
    <text evidence="7">The sequence shown here is derived from an EMBL/GenBank/DDBJ whole genome shotgun (WGS) entry which is preliminary data.</text>
</comment>
<dbReference type="PANTHER" id="PTHR33841">
    <property type="entry name" value="DNA METHYLTRANSFERASE YEEA-RELATED"/>
    <property type="match status" value="1"/>
</dbReference>
<name>X1SPK8_9ZZZZ</name>
<evidence type="ECO:0000256" key="5">
    <source>
        <dbReference type="ARBA" id="ARBA00047942"/>
    </source>
</evidence>
<organism evidence="7">
    <name type="scientific">marine sediment metagenome</name>
    <dbReference type="NCBI Taxonomy" id="412755"/>
    <lineage>
        <taxon>unclassified sequences</taxon>
        <taxon>metagenomes</taxon>
        <taxon>ecological metagenomes</taxon>
    </lineage>
</organism>
<dbReference type="PANTHER" id="PTHR33841:SF1">
    <property type="entry name" value="DNA METHYLTRANSFERASE A"/>
    <property type="match status" value="1"/>
</dbReference>
<dbReference type="PROSITE" id="PS00092">
    <property type="entry name" value="N6_MTASE"/>
    <property type="match status" value="1"/>
</dbReference>
<keyword evidence="3" id="KW-0808">Transferase</keyword>
<reference evidence="7" key="1">
    <citation type="journal article" date="2014" name="Front. Microbiol.">
        <title>High frequency of phylogenetically diverse reductive dehalogenase-homologous genes in deep subseafloor sedimentary metagenomes.</title>
        <authorList>
            <person name="Kawai M."/>
            <person name="Futagami T."/>
            <person name="Toyoda A."/>
            <person name="Takaki Y."/>
            <person name="Nishi S."/>
            <person name="Hori S."/>
            <person name="Arai W."/>
            <person name="Tsubouchi T."/>
            <person name="Morono Y."/>
            <person name="Uchiyama I."/>
            <person name="Ito T."/>
            <person name="Fujiyama A."/>
            <person name="Inagaki F."/>
            <person name="Takami H."/>
        </authorList>
    </citation>
    <scope>NUCLEOTIDE SEQUENCE</scope>
    <source>
        <strain evidence="7">Expedition CK06-06</strain>
    </source>
</reference>
<dbReference type="GO" id="GO:0003676">
    <property type="term" value="F:nucleic acid binding"/>
    <property type="evidence" value="ECO:0007669"/>
    <property type="project" value="InterPro"/>
</dbReference>
<dbReference type="GO" id="GO:0009007">
    <property type="term" value="F:site-specific DNA-methyltransferase (adenine-specific) activity"/>
    <property type="evidence" value="ECO:0007669"/>
    <property type="project" value="UniProtKB-EC"/>
</dbReference>
<protein>
    <recommendedName>
        <fullName evidence="1">site-specific DNA-methyltransferase (adenine-specific)</fullName>
        <ecNumber evidence="1">2.1.1.72</ecNumber>
    </recommendedName>
</protein>
<sequence length="277" mass="32475">ADTDTSTSWWRRRVVENCIFGVDINPLAVELAKLSLWILCMAKDHPLSFLDHHLKCGNSLIGAKLIDIGHYPPKKRKQRMDDSQIGLFENDHNFRAAVEDVVRKYKQIEANETKQLQDISDKKDWLAEINELLKPYKAICDFHTSLFFGKQVSEVQYDEIISSFPYDFKYNSNASFNWELEYPETMIKNNGFDVVIGNPPYGATFTFEEKEFFKITYSDVHMRTPDSMNYFVSRSFLNLKSQGLFSFIVSNNLLFQNEYLKTRELIFKNKKWSRPLI</sequence>
<evidence type="ECO:0000313" key="7">
    <source>
        <dbReference type="EMBL" id="GAI94977.1"/>
    </source>
</evidence>
<feature type="non-terminal residue" evidence="7">
    <location>
        <position position="1"/>
    </location>
</feature>
<dbReference type="Pfam" id="PF07669">
    <property type="entry name" value="Eco57I"/>
    <property type="match status" value="1"/>
</dbReference>